<reference evidence="1" key="1">
    <citation type="journal article" date="2014" name="Int. J. Syst. Evol. Microbiol.">
        <title>Complete genome of a new Firmicutes species belonging to the dominant human colonic microbiota ('Ruminococcus bicirculans') reveals two chromosomes and a selective capacity to utilize plant glucans.</title>
        <authorList>
            <consortium name="NISC Comparative Sequencing Program"/>
            <person name="Wegmann U."/>
            <person name="Louis P."/>
            <person name="Goesmann A."/>
            <person name="Henrissat B."/>
            <person name="Duncan S.H."/>
            <person name="Flint H.J."/>
        </authorList>
    </citation>
    <scope>NUCLEOTIDE SEQUENCE</scope>
    <source>
        <strain evidence="1">VKM Ac-1246</strain>
    </source>
</reference>
<dbReference type="Proteomes" id="UP001142292">
    <property type="component" value="Unassembled WGS sequence"/>
</dbReference>
<reference evidence="1" key="2">
    <citation type="submission" date="2023-01" db="EMBL/GenBank/DDBJ databases">
        <authorList>
            <person name="Sun Q."/>
            <person name="Evtushenko L."/>
        </authorList>
    </citation>
    <scope>NUCLEOTIDE SEQUENCE</scope>
    <source>
        <strain evidence="1">VKM Ac-1246</strain>
    </source>
</reference>
<proteinExistence type="predicted"/>
<name>A0ABQ5SSJ4_9ACTN</name>
<keyword evidence="2" id="KW-1185">Reference proteome</keyword>
<dbReference type="RefSeq" id="WP_189119305.1">
    <property type="nucleotide sequence ID" value="NZ_BMRK01000011.1"/>
</dbReference>
<sequence length="85" mass="9050">MSALVCLVRGHDLEVTGVLLPAALLTCSRCGRQRLAAVQCELPARLPAAAANVAQVDRDALELLQRSAEVNAALLAGMLRREGWD</sequence>
<accession>A0ABQ5SSJ4</accession>
<evidence type="ECO:0000313" key="1">
    <source>
        <dbReference type="EMBL" id="GLJ66518.1"/>
    </source>
</evidence>
<dbReference type="EMBL" id="BSEL01000001">
    <property type="protein sequence ID" value="GLJ66518.1"/>
    <property type="molecule type" value="Genomic_DNA"/>
</dbReference>
<protein>
    <submittedName>
        <fullName evidence="1">Uncharacterized protein</fullName>
    </submittedName>
</protein>
<comment type="caution">
    <text evidence="1">The sequence shown here is derived from an EMBL/GenBank/DDBJ whole genome shotgun (WGS) entry which is preliminary data.</text>
</comment>
<evidence type="ECO:0000313" key="2">
    <source>
        <dbReference type="Proteomes" id="UP001142292"/>
    </source>
</evidence>
<gene>
    <name evidence="1" type="ORF">GCM10017579_05540</name>
</gene>
<organism evidence="1 2">
    <name type="scientific">Nocardioides luteus</name>
    <dbReference type="NCBI Taxonomy" id="1844"/>
    <lineage>
        <taxon>Bacteria</taxon>
        <taxon>Bacillati</taxon>
        <taxon>Actinomycetota</taxon>
        <taxon>Actinomycetes</taxon>
        <taxon>Propionibacteriales</taxon>
        <taxon>Nocardioidaceae</taxon>
        <taxon>Nocardioides</taxon>
    </lineage>
</organism>